<evidence type="ECO:0000313" key="2">
    <source>
        <dbReference type="Proteomes" id="UP000682843"/>
    </source>
</evidence>
<dbReference type="Proteomes" id="UP000682843">
    <property type="component" value="Chromosome"/>
</dbReference>
<accession>A0ABX8ABR1</accession>
<gene>
    <name evidence="1" type="ORF">RPMA_18920</name>
</gene>
<dbReference type="RefSeq" id="WP_211909259.1">
    <property type="nucleotide sequence ID" value="NZ_CP036498.1"/>
</dbReference>
<evidence type="ECO:0000313" key="1">
    <source>
        <dbReference type="EMBL" id="QUS40672.1"/>
    </source>
</evidence>
<keyword evidence="2" id="KW-1185">Reference proteome</keyword>
<protein>
    <submittedName>
        <fullName evidence="1">Uncharacterized protein</fullName>
    </submittedName>
</protein>
<name>A0ABX8ABR1_9BRAD</name>
<dbReference type="EMBL" id="CP036498">
    <property type="protein sequence ID" value="QUS40672.1"/>
    <property type="molecule type" value="Genomic_DNA"/>
</dbReference>
<proteinExistence type="predicted"/>
<reference evidence="1 2" key="1">
    <citation type="submission" date="2019-02" db="EMBL/GenBank/DDBJ databases">
        <title>Emended description of the genus Rhodopseudomonas and description of Rhodopseudomonas albus sp. nov., a non-phototrophic, heavy-metal-tolerant bacterium isolated from garden soil.</title>
        <authorList>
            <person name="Bao Z."/>
            <person name="Cao W.W."/>
            <person name="Sato Y."/>
            <person name="Nishizawa T."/>
            <person name="Zhao J."/>
            <person name="Guo Y."/>
            <person name="Ohta H."/>
        </authorList>
    </citation>
    <scope>NUCLEOTIDE SEQUENCE [LARGE SCALE GENOMIC DNA]</scope>
    <source>
        <strain evidence="1 2">SK50-23</strain>
    </source>
</reference>
<sequence length="71" mass="8041">MEEAIQIAWDYLERTGEIDDPDTCSQLLLHAVESMLRQGVTSRLVLSNKAISWYQRYKLNRDVDVAAGLSG</sequence>
<organism evidence="1 2">
    <name type="scientific">Tardiphaga alba</name>
    <dbReference type="NCBI Taxonomy" id="340268"/>
    <lineage>
        <taxon>Bacteria</taxon>
        <taxon>Pseudomonadati</taxon>
        <taxon>Pseudomonadota</taxon>
        <taxon>Alphaproteobacteria</taxon>
        <taxon>Hyphomicrobiales</taxon>
        <taxon>Nitrobacteraceae</taxon>
        <taxon>Tardiphaga</taxon>
    </lineage>
</organism>